<evidence type="ECO:0000259" key="2">
    <source>
        <dbReference type="Pfam" id="PF01225"/>
    </source>
</evidence>
<keyword evidence="4" id="KW-1185">Reference proteome</keyword>
<accession>A0AAQ3Q5E7</accession>
<evidence type="ECO:0000256" key="1">
    <source>
        <dbReference type="SAM" id="MobiDB-lite"/>
    </source>
</evidence>
<evidence type="ECO:0000313" key="4">
    <source>
        <dbReference type="Proteomes" id="UP001327560"/>
    </source>
</evidence>
<feature type="region of interest" description="Disordered" evidence="1">
    <location>
        <begin position="1"/>
        <end position="28"/>
    </location>
</feature>
<organism evidence="3 4">
    <name type="scientific">Canna indica</name>
    <name type="common">Indian-shot</name>
    <dbReference type="NCBI Taxonomy" id="4628"/>
    <lineage>
        <taxon>Eukaryota</taxon>
        <taxon>Viridiplantae</taxon>
        <taxon>Streptophyta</taxon>
        <taxon>Embryophyta</taxon>
        <taxon>Tracheophyta</taxon>
        <taxon>Spermatophyta</taxon>
        <taxon>Magnoliopsida</taxon>
        <taxon>Liliopsida</taxon>
        <taxon>Zingiberales</taxon>
        <taxon>Cannaceae</taxon>
        <taxon>Canna</taxon>
    </lineage>
</organism>
<dbReference type="Gene3D" id="3.40.50.720">
    <property type="entry name" value="NAD(P)-binding Rossmann-like Domain"/>
    <property type="match status" value="1"/>
</dbReference>
<dbReference type="PANTHER" id="PTHR43445">
    <property type="entry name" value="UDP-N-ACETYLMURAMATE--L-ALANINE LIGASE-RELATED"/>
    <property type="match status" value="1"/>
</dbReference>
<protein>
    <recommendedName>
        <fullName evidence="2">Mur ligase N-terminal catalytic domain-containing protein</fullName>
    </recommendedName>
</protein>
<feature type="domain" description="Mur ligase N-terminal catalytic" evidence="2">
    <location>
        <begin position="76"/>
        <end position="179"/>
    </location>
</feature>
<dbReference type="AlphaFoldDB" id="A0AAQ3Q5E7"/>
<dbReference type="Pfam" id="PF01225">
    <property type="entry name" value="Mur_ligase"/>
    <property type="match status" value="1"/>
</dbReference>
<dbReference type="InterPro" id="IPR050061">
    <property type="entry name" value="MurCDEF_pg_biosynth"/>
</dbReference>
<proteinExistence type="predicted"/>
<dbReference type="EMBL" id="CP136891">
    <property type="protein sequence ID" value="WOK97150.1"/>
    <property type="molecule type" value="Genomic_DNA"/>
</dbReference>
<dbReference type="SUPFAM" id="SSF51984">
    <property type="entry name" value="MurCD N-terminal domain"/>
    <property type="match status" value="1"/>
</dbReference>
<sequence length="205" mass="22502">MESRALPSISSAGLPPTSRPKKGSPERSPCVVLSCRNRGRAALRCRQWGSLQRRDDGSAAFGCHDEKLVEKKQEWIHFVGIGGTGLSALAMLALKQGFEVSGSDITWNCYMDNLHKAGARLFIGHSVSNIHKKTGFDLPNALVISSAIPADNEEIAHAMSIGVPIFKRALWLKKITEKYNLIAISGTHVFRKYSSRQRSKLCARG</sequence>
<dbReference type="PANTHER" id="PTHR43445:SF3">
    <property type="entry name" value="UDP-N-ACETYLMURAMATE--L-ALANINE LIGASE"/>
    <property type="match status" value="1"/>
</dbReference>
<reference evidence="3 4" key="1">
    <citation type="submission" date="2023-10" db="EMBL/GenBank/DDBJ databases">
        <title>Chromosome-scale genome assembly provides insights into flower coloration mechanisms of Canna indica.</title>
        <authorList>
            <person name="Li C."/>
        </authorList>
    </citation>
    <scope>NUCLEOTIDE SEQUENCE [LARGE SCALE GENOMIC DNA]</scope>
    <source>
        <tissue evidence="3">Flower</tissue>
    </source>
</reference>
<dbReference type="InterPro" id="IPR000713">
    <property type="entry name" value="Mur_ligase_N"/>
</dbReference>
<gene>
    <name evidence="3" type="ORF">Cni_G05858</name>
</gene>
<name>A0AAQ3Q5E7_9LILI</name>
<dbReference type="Proteomes" id="UP001327560">
    <property type="component" value="Chromosome 2"/>
</dbReference>
<dbReference type="GO" id="GO:0016881">
    <property type="term" value="F:acid-amino acid ligase activity"/>
    <property type="evidence" value="ECO:0007669"/>
    <property type="project" value="InterPro"/>
</dbReference>
<evidence type="ECO:0000313" key="3">
    <source>
        <dbReference type="EMBL" id="WOK97150.1"/>
    </source>
</evidence>